<evidence type="ECO:0000313" key="1">
    <source>
        <dbReference type="EMBL" id="GIX89141.1"/>
    </source>
</evidence>
<comment type="caution">
    <text evidence="1">The sequence shown here is derived from an EMBL/GenBank/DDBJ whole genome shotgun (WGS) entry which is preliminary data.</text>
</comment>
<sequence length="112" mass="12395">MAVPLKLQSVISKTSDKGEDKRAPGGLQSVFCIRHLCPQQFNAPSINAPDCKVLRFPSSSHTRTRALGPTYSSVLGFKLPEEGSFPLFIYHDILDKPYRANGVSPLCTLWTF</sequence>
<dbReference type="AlphaFoldDB" id="A0AAV4P040"/>
<accession>A0AAV4P040</accession>
<reference evidence="1 2" key="1">
    <citation type="submission" date="2021-06" db="EMBL/GenBank/DDBJ databases">
        <title>Caerostris darwini draft genome.</title>
        <authorList>
            <person name="Kono N."/>
            <person name="Arakawa K."/>
        </authorList>
    </citation>
    <scope>NUCLEOTIDE SEQUENCE [LARGE SCALE GENOMIC DNA]</scope>
</reference>
<proteinExistence type="predicted"/>
<keyword evidence="2" id="KW-1185">Reference proteome</keyword>
<gene>
    <name evidence="1" type="ORF">CDAR_599541</name>
</gene>
<dbReference type="EMBL" id="BPLQ01002139">
    <property type="protein sequence ID" value="GIX89141.1"/>
    <property type="molecule type" value="Genomic_DNA"/>
</dbReference>
<dbReference type="Proteomes" id="UP001054837">
    <property type="component" value="Unassembled WGS sequence"/>
</dbReference>
<protein>
    <submittedName>
        <fullName evidence="1">Uncharacterized protein</fullName>
    </submittedName>
</protein>
<organism evidence="1 2">
    <name type="scientific">Caerostris darwini</name>
    <dbReference type="NCBI Taxonomy" id="1538125"/>
    <lineage>
        <taxon>Eukaryota</taxon>
        <taxon>Metazoa</taxon>
        <taxon>Ecdysozoa</taxon>
        <taxon>Arthropoda</taxon>
        <taxon>Chelicerata</taxon>
        <taxon>Arachnida</taxon>
        <taxon>Araneae</taxon>
        <taxon>Araneomorphae</taxon>
        <taxon>Entelegynae</taxon>
        <taxon>Araneoidea</taxon>
        <taxon>Araneidae</taxon>
        <taxon>Caerostris</taxon>
    </lineage>
</organism>
<evidence type="ECO:0000313" key="2">
    <source>
        <dbReference type="Proteomes" id="UP001054837"/>
    </source>
</evidence>
<name>A0AAV4P040_9ARAC</name>